<keyword evidence="2" id="KW-0067">ATP-binding</keyword>
<dbReference type="EMBL" id="BART01012668">
    <property type="protein sequence ID" value="GAG83839.1"/>
    <property type="molecule type" value="Genomic_DNA"/>
</dbReference>
<dbReference type="SUPFAM" id="SSF52540">
    <property type="entry name" value="P-loop containing nucleoside triphosphate hydrolases"/>
    <property type="match status" value="1"/>
</dbReference>
<dbReference type="GO" id="GO:0043138">
    <property type="term" value="F:3'-5' DNA helicase activity"/>
    <property type="evidence" value="ECO:0007669"/>
    <property type="project" value="TreeGrafter"/>
</dbReference>
<dbReference type="Pfam" id="PF18074">
    <property type="entry name" value="PriA_C"/>
    <property type="match status" value="1"/>
</dbReference>
<dbReference type="InterPro" id="IPR041236">
    <property type="entry name" value="PriA_C"/>
</dbReference>
<evidence type="ECO:0000256" key="3">
    <source>
        <dbReference type="ARBA" id="ARBA00023125"/>
    </source>
</evidence>
<evidence type="ECO:0000259" key="4">
    <source>
        <dbReference type="PROSITE" id="PS51194"/>
    </source>
</evidence>
<dbReference type="GO" id="GO:0005524">
    <property type="term" value="F:ATP binding"/>
    <property type="evidence" value="ECO:0007669"/>
    <property type="project" value="UniProtKB-KW"/>
</dbReference>
<evidence type="ECO:0000256" key="1">
    <source>
        <dbReference type="ARBA" id="ARBA00022741"/>
    </source>
</evidence>
<evidence type="ECO:0000256" key="2">
    <source>
        <dbReference type="ARBA" id="ARBA00022840"/>
    </source>
</evidence>
<dbReference type="Pfam" id="PF00271">
    <property type="entry name" value="Helicase_C"/>
    <property type="match status" value="1"/>
</dbReference>
<dbReference type="PROSITE" id="PS51194">
    <property type="entry name" value="HELICASE_CTER"/>
    <property type="match status" value="1"/>
</dbReference>
<sequence length="248" mass="28866">ATLSTRGFGTEKIEDELAILYPETRVARMDMDTTRRKRSFETIIYRFENMEVDILVGTQMVSKGLDFSNVSVVGVLNADNLFNFPDFRAFERSFQLLSQVSGRAGRRNKQGKVIIQTSEPNHPVIKDVLNYNFIHMYNSQMEERKTFNYPPFCRLIKITLKHKNRDELNRQAKHLGDKLRETFGVRVLGPEFPLVGKIQKWYLKTIILKIEKDRSIVRAKQLLTEILDKFSGKDTYRAFQVVIDVDPV</sequence>
<dbReference type="GO" id="GO:0006270">
    <property type="term" value="P:DNA replication initiation"/>
    <property type="evidence" value="ECO:0007669"/>
    <property type="project" value="TreeGrafter"/>
</dbReference>
<feature type="domain" description="Helicase C-terminal" evidence="4">
    <location>
        <begin position="1"/>
        <end position="145"/>
    </location>
</feature>
<keyword evidence="1" id="KW-0547">Nucleotide-binding</keyword>
<dbReference type="GO" id="GO:0006310">
    <property type="term" value="P:DNA recombination"/>
    <property type="evidence" value="ECO:0007669"/>
    <property type="project" value="TreeGrafter"/>
</dbReference>
<dbReference type="InterPro" id="IPR027417">
    <property type="entry name" value="P-loop_NTPase"/>
</dbReference>
<dbReference type="PANTHER" id="PTHR30580:SF0">
    <property type="entry name" value="PRIMOSOMAL PROTEIN N"/>
    <property type="match status" value="1"/>
</dbReference>
<reference evidence="5" key="1">
    <citation type="journal article" date="2014" name="Front. Microbiol.">
        <title>High frequency of phylogenetically diverse reductive dehalogenase-homologous genes in deep subseafloor sedimentary metagenomes.</title>
        <authorList>
            <person name="Kawai M."/>
            <person name="Futagami T."/>
            <person name="Toyoda A."/>
            <person name="Takaki Y."/>
            <person name="Nishi S."/>
            <person name="Hori S."/>
            <person name="Arai W."/>
            <person name="Tsubouchi T."/>
            <person name="Morono Y."/>
            <person name="Uchiyama I."/>
            <person name="Ito T."/>
            <person name="Fujiyama A."/>
            <person name="Inagaki F."/>
            <person name="Takami H."/>
        </authorList>
    </citation>
    <scope>NUCLEOTIDE SEQUENCE</scope>
    <source>
        <strain evidence="5">Expedition CK06-06</strain>
    </source>
</reference>
<name>X1AMK2_9ZZZZ</name>
<dbReference type="GO" id="GO:0006302">
    <property type="term" value="P:double-strand break repair"/>
    <property type="evidence" value="ECO:0007669"/>
    <property type="project" value="TreeGrafter"/>
</dbReference>
<gene>
    <name evidence="5" type="ORF">S01H4_26309</name>
</gene>
<dbReference type="SMART" id="SM00490">
    <property type="entry name" value="HELICc"/>
    <property type="match status" value="1"/>
</dbReference>
<comment type="caution">
    <text evidence="5">The sequence shown here is derived from an EMBL/GenBank/DDBJ whole genome shotgun (WGS) entry which is preliminary data.</text>
</comment>
<proteinExistence type="predicted"/>
<accession>X1AMK2</accession>
<evidence type="ECO:0000313" key="5">
    <source>
        <dbReference type="EMBL" id="GAG83839.1"/>
    </source>
</evidence>
<dbReference type="Gene3D" id="3.40.50.300">
    <property type="entry name" value="P-loop containing nucleotide triphosphate hydrolases"/>
    <property type="match status" value="1"/>
</dbReference>
<organism evidence="5">
    <name type="scientific">marine sediment metagenome</name>
    <dbReference type="NCBI Taxonomy" id="412755"/>
    <lineage>
        <taxon>unclassified sequences</taxon>
        <taxon>metagenomes</taxon>
        <taxon>ecological metagenomes</taxon>
    </lineage>
</organism>
<keyword evidence="3" id="KW-0238">DNA-binding</keyword>
<dbReference type="GO" id="GO:0003677">
    <property type="term" value="F:DNA binding"/>
    <property type="evidence" value="ECO:0007669"/>
    <property type="project" value="UniProtKB-KW"/>
</dbReference>
<dbReference type="PANTHER" id="PTHR30580">
    <property type="entry name" value="PRIMOSOMAL PROTEIN N"/>
    <property type="match status" value="1"/>
</dbReference>
<feature type="non-terminal residue" evidence="5">
    <location>
        <position position="1"/>
    </location>
</feature>
<protein>
    <recommendedName>
        <fullName evidence="4">Helicase C-terminal domain-containing protein</fullName>
    </recommendedName>
</protein>
<dbReference type="AlphaFoldDB" id="X1AMK2"/>
<dbReference type="InterPro" id="IPR001650">
    <property type="entry name" value="Helicase_C-like"/>
</dbReference>